<dbReference type="PROSITE" id="PS00039">
    <property type="entry name" value="DEAD_ATP_HELICASE"/>
    <property type="match status" value="1"/>
</dbReference>
<evidence type="ECO:0000259" key="8">
    <source>
        <dbReference type="PROSITE" id="PS51192"/>
    </source>
</evidence>
<proteinExistence type="inferred from homology"/>
<dbReference type="EMBL" id="CP017141">
    <property type="protein sequence ID" value="AOM79613.1"/>
    <property type="molecule type" value="Genomic_DNA"/>
</dbReference>
<dbReference type="SMART" id="SM00490">
    <property type="entry name" value="HELICc"/>
    <property type="match status" value="1"/>
</dbReference>
<keyword evidence="1 7" id="KW-0547">Nucleotide-binding</keyword>
<dbReference type="PROSITE" id="PS51192">
    <property type="entry name" value="HELICASE_ATP_BIND_1"/>
    <property type="match status" value="1"/>
</dbReference>
<dbReference type="PANTHER" id="PTHR47959">
    <property type="entry name" value="ATP-DEPENDENT RNA HELICASE RHLE-RELATED"/>
    <property type="match status" value="1"/>
</dbReference>
<accession>A0A1D7QLY0</accession>
<evidence type="ECO:0000313" key="12">
    <source>
        <dbReference type="Proteomes" id="UP000094313"/>
    </source>
</evidence>
<dbReference type="InterPro" id="IPR000629">
    <property type="entry name" value="RNA-helicase_DEAD-box_CS"/>
</dbReference>
<evidence type="ECO:0000256" key="7">
    <source>
        <dbReference type="RuleBase" id="RU000492"/>
    </source>
</evidence>
<comment type="similarity">
    <text evidence="5 7">Belongs to the DEAD box helicase family.</text>
</comment>
<evidence type="ECO:0000256" key="4">
    <source>
        <dbReference type="ARBA" id="ARBA00022840"/>
    </source>
</evidence>
<dbReference type="AlphaFoldDB" id="A0A1D7QLY0"/>
<name>A0A1D7QLY0_9SPHI</name>
<dbReference type="InterPro" id="IPR044742">
    <property type="entry name" value="DEAD/DEAH_RhlB"/>
</dbReference>
<dbReference type="InterPro" id="IPR027417">
    <property type="entry name" value="P-loop_NTPase"/>
</dbReference>
<dbReference type="PROSITE" id="PS51195">
    <property type="entry name" value="Q_MOTIF"/>
    <property type="match status" value="1"/>
</dbReference>
<dbReference type="GO" id="GO:0003676">
    <property type="term" value="F:nucleic acid binding"/>
    <property type="evidence" value="ECO:0007669"/>
    <property type="project" value="InterPro"/>
</dbReference>
<evidence type="ECO:0000256" key="6">
    <source>
        <dbReference type="PROSITE-ProRule" id="PRU00552"/>
    </source>
</evidence>
<dbReference type="GO" id="GO:0016787">
    <property type="term" value="F:hydrolase activity"/>
    <property type="evidence" value="ECO:0007669"/>
    <property type="project" value="UniProtKB-KW"/>
</dbReference>
<dbReference type="Pfam" id="PF00271">
    <property type="entry name" value="Helicase_C"/>
    <property type="match status" value="1"/>
</dbReference>
<feature type="domain" description="DEAD-box RNA helicase Q" evidence="10">
    <location>
        <begin position="1"/>
        <end position="29"/>
    </location>
</feature>
<dbReference type="GO" id="GO:0005829">
    <property type="term" value="C:cytosol"/>
    <property type="evidence" value="ECO:0007669"/>
    <property type="project" value="TreeGrafter"/>
</dbReference>
<reference evidence="11 12" key="1">
    <citation type="submission" date="2016-08" db="EMBL/GenBank/DDBJ databases">
        <authorList>
            <person name="Seilhamer J.J."/>
        </authorList>
    </citation>
    <scope>NUCLEOTIDE SEQUENCE [LARGE SCALE GENOMIC DNA]</scope>
    <source>
        <strain evidence="11 12">DX4</strain>
    </source>
</reference>
<evidence type="ECO:0000256" key="5">
    <source>
        <dbReference type="ARBA" id="ARBA00038437"/>
    </source>
</evidence>
<sequence>MPFTSLGLSPALLKALVDQNFTVPTPIQETAIPAILSKKDVLGIAKTGSGKTASYVLPLLMNLQQSNLVKNRHADVLVLVPTRELAEQVKNVFQDFSRSLPQPIKTMAVYGGVSINPQMMGLQGVNVLVATPGRLLELTDSNAVHLSGIETLVLDEADKMLNLGFQDEVNRILALLPKKRQNILFSATLSDDLQHIHQILLHDPVVIKIAAEEVSLDLINQVAYIVSDEKKGPFLRYLINHHEMKQVLVFTSSVHQADAVVNKLRKNNIDARTIHSKKSQGARTEALYLFKTGKLRVLVATDLMARGIDINFLPFVINYELPRSPKDYVHRIGRTGRADTAGDAISLVSHHELHHFEVIQKKMGKKVTLVDSENIK</sequence>
<feature type="domain" description="Helicase ATP-binding" evidence="8">
    <location>
        <begin position="32"/>
        <end position="207"/>
    </location>
</feature>
<keyword evidence="3 7" id="KW-0347">Helicase</keyword>
<dbReference type="InterPro" id="IPR050079">
    <property type="entry name" value="DEAD_box_RNA_helicase"/>
</dbReference>
<dbReference type="Gene3D" id="3.40.50.300">
    <property type="entry name" value="P-loop containing nucleotide triphosphate hydrolases"/>
    <property type="match status" value="2"/>
</dbReference>
<evidence type="ECO:0000256" key="2">
    <source>
        <dbReference type="ARBA" id="ARBA00022801"/>
    </source>
</evidence>
<keyword evidence="12" id="KW-1185">Reference proteome</keyword>
<dbReference type="RefSeq" id="WP_069381275.1">
    <property type="nucleotide sequence ID" value="NZ_CP017141.1"/>
</dbReference>
<dbReference type="GO" id="GO:0005524">
    <property type="term" value="F:ATP binding"/>
    <property type="evidence" value="ECO:0007669"/>
    <property type="project" value="UniProtKB-KW"/>
</dbReference>
<dbReference type="InterPro" id="IPR001650">
    <property type="entry name" value="Helicase_C-like"/>
</dbReference>
<feature type="domain" description="Helicase C-terminal" evidence="9">
    <location>
        <begin position="218"/>
        <end position="376"/>
    </location>
</feature>
<dbReference type="SUPFAM" id="SSF52540">
    <property type="entry name" value="P-loop containing nucleoside triphosphate hydrolases"/>
    <property type="match status" value="1"/>
</dbReference>
<dbReference type="SMART" id="SM00487">
    <property type="entry name" value="DEXDc"/>
    <property type="match status" value="1"/>
</dbReference>
<dbReference type="Pfam" id="PF00270">
    <property type="entry name" value="DEAD"/>
    <property type="match status" value="1"/>
</dbReference>
<dbReference type="InterPro" id="IPR011545">
    <property type="entry name" value="DEAD/DEAH_box_helicase_dom"/>
</dbReference>
<gene>
    <name evidence="11" type="ORF">BFS30_22110</name>
</gene>
<protein>
    <submittedName>
        <fullName evidence="11">RNA helicase</fullName>
    </submittedName>
</protein>
<dbReference type="KEGG" id="psty:BFS30_22110"/>
<keyword evidence="4 7" id="KW-0067">ATP-binding</keyword>
<keyword evidence="2 7" id="KW-0378">Hydrolase</keyword>
<evidence type="ECO:0000256" key="3">
    <source>
        <dbReference type="ARBA" id="ARBA00022806"/>
    </source>
</evidence>
<dbReference type="OrthoDB" id="9762011at2"/>
<evidence type="ECO:0000256" key="1">
    <source>
        <dbReference type="ARBA" id="ARBA00022741"/>
    </source>
</evidence>
<dbReference type="Proteomes" id="UP000094313">
    <property type="component" value="Chromosome"/>
</dbReference>
<dbReference type="PROSITE" id="PS51194">
    <property type="entry name" value="HELICASE_CTER"/>
    <property type="match status" value="1"/>
</dbReference>
<feature type="short sequence motif" description="Q motif" evidence="6">
    <location>
        <begin position="1"/>
        <end position="29"/>
    </location>
</feature>
<evidence type="ECO:0000259" key="10">
    <source>
        <dbReference type="PROSITE" id="PS51195"/>
    </source>
</evidence>
<dbReference type="InterPro" id="IPR014014">
    <property type="entry name" value="RNA_helicase_DEAD_Q_motif"/>
</dbReference>
<dbReference type="GO" id="GO:0003724">
    <property type="term" value="F:RNA helicase activity"/>
    <property type="evidence" value="ECO:0007669"/>
    <property type="project" value="InterPro"/>
</dbReference>
<dbReference type="CDD" id="cd18787">
    <property type="entry name" value="SF2_C_DEAD"/>
    <property type="match status" value="1"/>
</dbReference>
<organism evidence="11 12">
    <name type="scientific">Pedobacter steynii</name>
    <dbReference type="NCBI Taxonomy" id="430522"/>
    <lineage>
        <taxon>Bacteria</taxon>
        <taxon>Pseudomonadati</taxon>
        <taxon>Bacteroidota</taxon>
        <taxon>Sphingobacteriia</taxon>
        <taxon>Sphingobacteriales</taxon>
        <taxon>Sphingobacteriaceae</taxon>
        <taxon>Pedobacter</taxon>
    </lineage>
</organism>
<evidence type="ECO:0000313" key="11">
    <source>
        <dbReference type="EMBL" id="AOM79613.1"/>
    </source>
</evidence>
<dbReference type="InterPro" id="IPR014001">
    <property type="entry name" value="Helicase_ATP-bd"/>
</dbReference>
<dbReference type="PANTHER" id="PTHR47959:SF2">
    <property type="entry name" value="ATP-DEPENDENT RNA HELICASE DEAD BOX FAMILY"/>
    <property type="match status" value="1"/>
</dbReference>
<dbReference type="CDD" id="cd00268">
    <property type="entry name" value="DEADc"/>
    <property type="match status" value="1"/>
</dbReference>
<evidence type="ECO:0000259" key="9">
    <source>
        <dbReference type="PROSITE" id="PS51194"/>
    </source>
</evidence>